<dbReference type="STRING" id="104259.A0A0F7TJI6"/>
<dbReference type="GO" id="GO:0005509">
    <property type="term" value="F:calcium ion binding"/>
    <property type="evidence" value="ECO:0007669"/>
    <property type="project" value="InterPro"/>
</dbReference>
<dbReference type="GO" id="GO:0004571">
    <property type="term" value="F:mannosyl-oligosaccharide 1,2-alpha-mannosidase activity"/>
    <property type="evidence" value="ECO:0007669"/>
    <property type="project" value="InterPro"/>
</dbReference>
<feature type="active site" description="Proton donor" evidence="6">
    <location>
        <position position="444"/>
    </location>
</feature>
<comment type="cofactor">
    <cofactor evidence="1 7">
        <name>Ca(2+)</name>
        <dbReference type="ChEBI" id="CHEBI:29108"/>
    </cofactor>
</comment>
<evidence type="ECO:0000256" key="9">
    <source>
        <dbReference type="RuleBase" id="RU361193"/>
    </source>
</evidence>
<dbReference type="PANTHER" id="PTHR11742:SF89">
    <property type="entry name" value="ALPHA-1,2-MANNOSIDASE"/>
    <property type="match status" value="1"/>
</dbReference>
<accession>A0A0F7TJI6</accession>
<evidence type="ECO:0000256" key="3">
    <source>
        <dbReference type="ARBA" id="ARBA00007658"/>
    </source>
</evidence>
<dbReference type="InterPro" id="IPR050749">
    <property type="entry name" value="Glycosyl_Hydrolase_47"/>
</dbReference>
<comment type="pathway">
    <text evidence="2">Protein modification; protein glycosylation.</text>
</comment>
<reference evidence="12" key="1">
    <citation type="journal article" date="2015" name="Genome Announc.">
        <title>Draft genome sequence of the fungus Penicillium brasilianum MG11.</title>
        <authorList>
            <person name="Horn F."/>
            <person name="Linde J."/>
            <person name="Mattern D.J."/>
            <person name="Walther G."/>
            <person name="Guthke R."/>
            <person name="Brakhage A.A."/>
            <person name="Valiante V."/>
        </authorList>
    </citation>
    <scope>NUCLEOTIDE SEQUENCE [LARGE SCALE GENOMIC DNA]</scope>
    <source>
        <strain evidence="12">MG11</strain>
    </source>
</reference>
<evidence type="ECO:0000256" key="4">
    <source>
        <dbReference type="ARBA" id="ARBA00022801"/>
    </source>
</evidence>
<feature type="binding site" evidence="7">
    <location>
        <position position="597"/>
    </location>
    <ligand>
        <name>Ca(2+)</name>
        <dbReference type="ChEBI" id="CHEBI:29108"/>
    </ligand>
</feature>
<dbReference type="Gene3D" id="1.50.10.10">
    <property type="match status" value="1"/>
</dbReference>
<feature type="disulfide bond" evidence="8">
    <location>
        <begin position="401"/>
        <end position="430"/>
    </location>
</feature>
<dbReference type="GO" id="GO:0005783">
    <property type="term" value="C:endoplasmic reticulum"/>
    <property type="evidence" value="ECO:0007669"/>
    <property type="project" value="TreeGrafter"/>
</dbReference>
<evidence type="ECO:0000256" key="6">
    <source>
        <dbReference type="PIRSR" id="PIRSR601382-1"/>
    </source>
</evidence>
<evidence type="ECO:0000256" key="8">
    <source>
        <dbReference type="PIRSR" id="PIRSR601382-3"/>
    </source>
</evidence>
<dbReference type="InterPro" id="IPR001382">
    <property type="entry name" value="Glyco_hydro_47"/>
</dbReference>
<dbReference type="Proteomes" id="UP000042958">
    <property type="component" value="Unassembled WGS sequence"/>
</dbReference>
<dbReference type="PANTHER" id="PTHR11742">
    <property type="entry name" value="MANNOSYL-OLIGOSACCHARIDE ALPHA-1,2-MANNOSIDASE-RELATED"/>
    <property type="match status" value="1"/>
</dbReference>
<keyword evidence="12" id="KW-1185">Reference proteome</keyword>
<organism evidence="11 12">
    <name type="scientific">Penicillium brasilianum</name>
    <dbReference type="NCBI Taxonomy" id="104259"/>
    <lineage>
        <taxon>Eukaryota</taxon>
        <taxon>Fungi</taxon>
        <taxon>Dikarya</taxon>
        <taxon>Ascomycota</taxon>
        <taxon>Pezizomycotina</taxon>
        <taxon>Eurotiomycetes</taxon>
        <taxon>Eurotiomycetidae</taxon>
        <taxon>Eurotiales</taxon>
        <taxon>Aspergillaceae</taxon>
        <taxon>Penicillium</taxon>
    </lineage>
</organism>
<keyword evidence="7" id="KW-0106">Calcium</keyword>
<keyword evidence="5 8" id="KW-1015">Disulfide bond</keyword>
<dbReference type="SUPFAM" id="SSF48225">
    <property type="entry name" value="Seven-hairpin glycosidases"/>
    <property type="match status" value="1"/>
</dbReference>
<dbReference type="InterPro" id="IPR012341">
    <property type="entry name" value="6hp_glycosidase-like_sf"/>
</dbReference>
<dbReference type="EC" id="3.2.1.-" evidence="9"/>
<evidence type="ECO:0000256" key="1">
    <source>
        <dbReference type="ARBA" id="ARBA00001913"/>
    </source>
</evidence>
<comment type="similarity">
    <text evidence="3 9">Belongs to the glycosyl hydrolase 47 family.</text>
</comment>
<evidence type="ECO:0000313" key="11">
    <source>
        <dbReference type="EMBL" id="CEJ55621.1"/>
    </source>
</evidence>
<dbReference type="GO" id="GO:0016020">
    <property type="term" value="C:membrane"/>
    <property type="evidence" value="ECO:0007669"/>
    <property type="project" value="InterPro"/>
</dbReference>
<dbReference type="InterPro" id="IPR036026">
    <property type="entry name" value="Seven-hairpin_glycosidases"/>
</dbReference>
<dbReference type="PRINTS" id="PR00747">
    <property type="entry name" value="GLYHDRLASE47"/>
</dbReference>
<feature type="compositionally biased region" description="Basic and acidic residues" evidence="10">
    <location>
        <begin position="49"/>
        <end position="59"/>
    </location>
</feature>
<feature type="active site" evidence="6">
    <location>
        <position position="325"/>
    </location>
</feature>
<keyword evidence="9" id="KW-0326">Glycosidase</keyword>
<dbReference type="UniPathway" id="UPA00378"/>
<feature type="active site" description="Proton donor" evidence="6">
    <location>
        <position position="190"/>
    </location>
</feature>
<evidence type="ECO:0000256" key="10">
    <source>
        <dbReference type="SAM" id="MobiDB-lite"/>
    </source>
</evidence>
<evidence type="ECO:0000256" key="2">
    <source>
        <dbReference type="ARBA" id="ARBA00004922"/>
    </source>
</evidence>
<dbReference type="GO" id="GO:0005975">
    <property type="term" value="P:carbohydrate metabolic process"/>
    <property type="evidence" value="ECO:0007669"/>
    <property type="project" value="InterPro"/>
</dbReference>
<keyword evidence="7" id="KW-0479">Metal-binding</keyword>
<evidence type="ECO:0000313" key="12">
    <source>
        <dbReference type="Proteomes" id="UP000042958"/>
    </source>
</evidence>
<feature type="active site" evidence="6">
    <location>
        <position position="510"/>
    </location>
</feature>
<proteinExistence type="inferred from homology"/>
<keyword evidence="4 9" id="KW-0378">Hydrolase</keyword>
<dbReference type="AlphaFoldDB" id="A0A0F7TJI6"/>
<gene>
    <name evidence="11" type="ORF">PMG11_01871</name>
</gene>
<name>A0A0F7TJI6_PENBI</name>
<dbReference type="EMBL" id="CDHK01000002">
    <property type="protein sequence ID" value="CEJ55621.1"/>
    <property type="molecule type" value="Genomic_DNA"/>
</dbReference>
<dbReference type="OrthoDB" id="8118055at2759"/>
<dbReference type="Pfam" id="PF01532">
    <property type="entry name" value="Glyco_hydro_47"/>
    <property type="match status" value="1"/>
</dbReference>
<dbReference type="GO" id="GO:0036503">
    <property type="term" value="P:ERAD pathway"/>
    <property type="evidence" value="ECO:0007669"/>
    <property type="project" value="UniProtKB-ARBA"/>
</dbReference>
<protein>
    <recommendedName>
        <fullName evidence="9">alpha-1,2-Mannosidase</fullName>
        <ecNumber evidence="9">3.2.1.-</ecNumber>
    </recommendedName>
</protein>
<feature type="region of interest" description="Disordered" evidence="10">
    <location>
        <begin position="32"/>
        <end position="60"/>
    </location>
</feature>
<evidence type="ECO:0000256" key="5">
    <source>
        <dbReference type="ARBA" id="ARBA00023157"/>
    </source>
</evidence>
<sequence length="615" mass="69581">MSQIRRQYLGCFLAILVVFLLYNRSRSWKKVDTEKSPPAIVPPTNPEPLDDHPQTEPKPDSIWSTLPIRFPAASVYSIPEDHQQKLPHIQSASSTTSRITLWYQTGRQSAVKEAFRRCWKSYKSKAWQADELAPISRTPRNGLGGWGATIFDNLDTLWIMGMHDEFENAVTAVYQMSFADTSSPEINTSEVNTHILGGLLAAYDLSSDSRLLQKAIEVGDMLYAAFDTPNRMPIIHWDLHRAARQEEQIAEEVVSASELASFVIEFTRLSQITGDQKYFDTAQNVMATLDRLQDSTKLTGMWPVVINARAGVSDGDVYSMGAEVDSLYKALPKAYALLRGQEPMYRKMYEKFTRTAAGHSLFRPMNAEGKDILVSGSVRVIMTENGKPRTHLDPQVHSRACSAGGMFAMGGALFNVPIHRRIAHKLVDGCIWAHNAMPLGIMTEIYETIPCASQKTCPWNEWHWKQEVYKWTTNQPDPNPNLDVDKYIGENHIPKGIIVIPDTRYSLRPETIESIFILYRLTGREDLLDIAWELFQKIQNATKTSDANAAIVDVTTDGEPILEDSMESFWMSQTLKYFYLIFSPPDVLSLDEYVFNSGGHPLKIPEYTETGFEFQ</sequence>
<evidence type="ECO:0000256" key="7">
    <source>
        <dbReference type="PIRSR" id="PIRSR601382-2"/>
    </source>
</evidence>